<dbReference type="GO" id="GO:0006310">
    <property type="term" value="P:DNA recombination"/>
    <property type="evidence" value="ECO:0007669"/>
    <property type="project" value="UniProtKB-KW"/>
</dbReference>
<evidence type="ECO:0000313" key="19">
    <source>
        <dbReference type="EMBL" id="SUZ62700.1"/>
    </source>
</evidence>
<keyword evidence="5" id="KW-0378">Hydrolase</keyword>
<dbReference type="PANTHER" id="PTHR47964:SF1">
    <property type="entry name" value="ATP-DEPENDENT DNA HELICASE HOMOLOG RECG, CHLOROPLASTIC"/>
    <property type="match status" value="1"/>
</dbReference>
<dbReference type="InterPro" id="IPR027417">
    <property type="entry name" value="P-loop_NTPase"/>
</dbReference>
<evidence type="ECO:0000256" key="11">
    <source>
        <dbReference type="ARBA" id="ARBA00023235"/>
    </source>
</evidence>
<dbReference type="Gene3D" id="2.40.50.140">
    <property type="entry name" value="Nucleic acid-binding proteins"/>
    <property type="match status" value="1"/>
</dbReference>
<proteinExistence type="inferred from homology"/>
<keyword evidence="9" id="KW-0233">DNA recombination</keyword>
<evidence type="ECO:0000256" key="3">
    <source>
        <dbReference type="ARBA" id="ARBA00022741"/>
    </source>
</evidence>
<dbReference type="PROSITE" id="PS51194">
    <property type="entry name" value="HELICASE_CTER"/>
    <property type="match status" value="1"/>
</dbReference>
<dbReference type="InterPro" id="IPR001650">
    <property type="entry name" value="Helicase_C-like"/>
</dbReference>
<dbReference type="CDD" id="cd04488">
    <property type="entry name" value="RecG_wedge_OBF"/>
    <property type="match status" value="1"/>
</dbReference>
<evidence type="ECO:0000256" key="6">
    <source>
        <dbReference type="ARBA" id="ARBA00022806"/>
    </source>
</evidence>
<organism evidence="19">
    <name type="scientific">marine metagenome</name>
    <dbReference type="NCBI Taxonomy" id="408172"/>
    <lineage>
        <taxon>unclassified sequences</taxon>
        <taxon>metagenomes</taxon>
        <taxon>ecological metagenomes</taxon>
    </lineage>
</organism>
<keyword evidence="3" id="KW-0547">Nucleotide-binding</keyword>
<keyword evidence="6" id="KW-0347">Helicase</keyword>
<dbReference type="InterPro" id="IPR004609">
    <property type="entry name" value="ATP-dep_DNA_helicase_RecG"/>
</dbReference>
<keyword evidence="4" id="KW-0227">DNA damage</keyword>
<evidence type="ECO:0000256" key="5">
    <source>
        <dbReference type="ARBA" id="ARBA00022801"/>
    </source>
</evidence>
<evidence type="ECO:0000256" key="2">
    <source>
        <dbReference type="ARBA" id="ARBA00017846"/>
    </source>
</evidence>
<dbReference type="InterPro" id="IPR014001">
    <property type="entry name" value="Helicase_ATP-bd"/>
</dbReference>
<evidence type="ECO:0000256" key="7">
    <source>
        <dbReference type="ARBA" id="ARBA00022840"/>
    </source>
</evidence>
<dbReference type="EC" id="5.6.2.4" evidence="13"/>
<keyword evidence="10" id="KW-0234">DNA repair</keyword>
<dbReference type="NCBIfam" id="TIGR00643">
    <property type="entry name" value="recG"/>
    <property type="match status" value="1"/>
</dbReference>
<dbReference type="Pfam" id="PF17191">
    <property type="entry name" value="RecG_wedge"/>
    <property type="match status" value="1"/>
</dbReference>
<dbReference type="PROSITE" id="PS51192">
    <property type="entry name" value="HELICASE_ATP_BIND_1"/>
    <property type="match status" value="1"/>
</dbReference>
<dbReference type="NCBIfam" id="NF008168">
    <property type="entry name" value="PRK10917.2-2"/>
    <property type="match status" value="1"/>
</dbReference>
<reference evidence="19" key="1">
    <citation type="submission" date="2018-05" db="EMBL/GenBank/DDBJ databases">
        <authorList>
            <person name="Lanie J.A."/>
            <person name="Ng W.-L."/>
            <person name="Kazmierczak K.M."/>
            <person name="Andrzejewski T.M."/>
            <person name="Davidsen T.M."/>
            <person name="Wayne K.J."/>
            <person name="Tettelin H."/>
            <person name="Glass J.I."/>
            <person name="Rusch D."/>
            <person name="Podicherti R."/>
            <person name="Tsui H.-C.T."/>
            <person name="Winkler M.E."/>
        </authorList>
    </citation>
    <scope>NUCLEOTIDE SEQUENCE</scope>
</reference>
<dbReference type="GO" id="GO:0016787">
    <property type="term" value="F:hydrolase activity"/>
    <property type="evidence" value="ECO:0007669"/>
    <property type="project" value="UniProtKB-KW"/>
</dbReference>
<evidence type="ECO:0000256" key="13">
    <source>
        <dbReference type="ARBA" id="ARBA00034808"/>
    </source>
</evidence>
<dbReference type="AlphaFoldDB" id="A0A381P741"/>
<accession>A0A381P741</accession>
<dbReference type="InterPro" id="IPR011545">
    <property type="entry name" value="DEAD/DEAH_box_helicase_dom"/>
</dbReference>
<evidence type="ECO:0000256" key="8">
    <source>
        <dbReference type="ARBA" id="ARBA00023125"/>
    </source>
</evidence>
<evidence type="ECO:0000256" key="1">
    <source>
        <dbReference type="ARBA" id="ARBA00007504"/>
    </source>
</evidence>
<dbReference type="Pfam" id="PF00271">
    <property type="entry name" value="Helicase_C"/>
    <property type="match status" value="1"/>
</dbReference>
<dbReference type="Pfam" id="PF00270">
    <property type="entry name" value="DEAD"/>
    <property type="match status" value="1"/>
</dbReference>
<protein>
    <recommendedName>
        <fullName evidence="2">ATP-dependent DNA helicase RecG</fullName>
        <ecNumber evidence="13">5.6.2.4</ecNumber>
    </recommendedName>
    <alternativeName>
        <fullName evidence="15">DNA branch migration protein RecG</fullName>
    </alternativeName>
    <alternativeName>
        <fullName evidence="16">Probable DNA 3'-5' helicase RecG</fullName>
    </alternativeName>
</protein>
<evidence type="ECO:0000256" key="10">
    <source>
        <dbReference type="ARBA" id="ARBA00023204"/>
    </source>
</evidence>
<evidence type="ECO:0000256" key="14">
    <source>
        <dbReference type="ARBA" id="ARBA00048988"/>
    </source>
</evidence>
<evidence type="ECO:0000256" key="15">
    <source>
        <dbReference type="ARBA" id="ARBA00049803"/>
    </source>
</evidence>
<gene>
    <name evidence="19" type="ORF">METZ01_LOCUS15554</name>
</gene>
<keyword evidence="7" id="KW-0067">ATP-binding</keyword>
<dbReference type="InterPro" id="IPR012340">
    <property type="entry name" value="NA-bd_OB-fold"/>
</dbReference>
<dbReference type="EMBL" id="UINC01000887">
    <property type="protein sequence ID" value="SUZ62700.1"/>
    <property type="molecule type" value="Genomic_DNA"/>
</dbReference>
<keyword evidence="11" id="KW-0413">Isomerase</keyword>
<evidence type="ECO:0000259" key="18">
    <source>
        <dbReference type="PROSITE" id="PS51194"/>
    </source>
</evidence>
<dbReference type="NCBIfam" id="NF008165">
    <property type="entry name" value="PRK10917.1-3"/>
    <property type="match status" value="1"/>
</dbReference>
<dbReference type="PANTHER" id="PTHR47964">
    <property type="entry name" value="ATP-DEPENDENT DNA HELICASE HOMOLOG RECG, CHLOROPLASTIC"/>
    <property type="match status" value="1"/>
</dbReference>
<comment type="similarity">
    <text evidence="1">Belongs to the helicase family. RecG subfamily.</text>
</comment>
<dbReference type="InterPro" id="IPR047112">
    <property type="entry name" value="RecG/Mfd"/>
</dbReference>
<dbReference type="SMART" id="SM00487">
    <property type="entry name" value="DEXDc"/>
    <property type="match status" value="1"/>
</dbReference>
<dbReference type="SUPFAM" id="SSF52540">
    <property type="entry name" value="P-loop containing nucleoside triphosphate hydrolases"/>
    <property type="match status" value="2"/>
</dbReference>
<dbReference type="Gene3D" id="3.40.50.300">
    <property type="entry name" value="P-loop containing nucleotide triphosphate hydrolases"/>
    <property type="match status" value="2"/>
</dbReference>
<dbReference type="SMART" id="SM00490">
    <property type="entry name" value="HELICc"/>
    <property type="match status" value="1"/>
</dbReference>
<evidence type="ECO:0000256" key="4">
    <source>
        <dbReference type="ARBA" id="ARBA00022763"/>
    </source>
</evidence>
<dbReference type="InterPro" id="IPR033454">
    <property type="entry name" value="RecG_wedge"/>
</dbReference>
<evidence type="ECO:0000256" key="16">
    <source>
        <dbReference type="ARBA" id="ARBA00049819"/>
    </source>
</evidence>
<dbReference type="GO" id="GO:0005524">
    <property type="term" value="F:ATP binding"/>
    <property type="evidence" value="ECO:0007669"/>
    <property type="project" value="UniProtKB-KW"/>
</dbReference>
<sequence>MTETNLSTSLQYIKNVGPARAKVLSEIGLEDSEDLLYYFPRRHLDRTTVTAISLLKKDMITTIVGKVETCGERKTRKGKLFQAVLSDGTGLLTLLWFNGVPYIKKSIEIGDQFAVHGKIEFYNGLQIVHPEYDKLNIDDDPLNTGSVIPLYPLTQELQKAGIENRFFRKIIRGMLKEINNISDFFPPKFLQKHKLVSRYEALHWIHFAEKEKDVKGAIYRLKFDEHFFLQLLMALKKESNCRVGTKPLDKTGPHVKLIYDQLNFELTDAQNRVLKEIRTDLGKPITMNRLLQGDVGSGKTIVAVLAAAIAIGNNVQIAVMAPTEILVHQHYESFKTFSEIGKITCAILVGNTKEGERKKVIDALKTGRIDLIVGTHALIQKDIDFKNLGFVIVDEQHRFGVVQRGDLVEKGLNPHFLAMTATPIPRTLAITYHGDMDLSIIDELPKHRKPVITKKIGPERLKNVYNFMNNEVSKGRQCMIVYPLVEETEKSDLAAAVEAYETLSRTAFTDVNVGLIHGRMKKEEKDNIMNEFSDNRIQILVSTTVIEVGIDVPNATVMLVEHADRFGLIQLHQLRGRVGRGSEKSYCIFVQRDITENSRKRLDIMERTNDGFVISDEDLKLRGPGEFFGIRQSGFFKYKIADLVMDGPIIKSARKAAFDLVAKDPHLRNRSFIELRRHFLKKYQHMLDFVNIS</sequence>
<name>A0A381P741_9ZZZZ</name>
<feature type="domain" description="Helicase ATP-binding" evidence="17">
    <location>
        <begin position="280"/>
        <end position="441"/>
    </location>
</feature>
<feature type="domain" description="Helicase C-terminal" evidence="18">
    <location>
        <begin position="460"/>
        <end position="620"/>
    </location>
</feature>
<dbReference type="GO" id="GO:0043138">
    <property type="term" value="F:3'-5' DNA helicase activity"/>
    <property type="evidence" value="ECO:0007669"/>
    <property type="project" value="UniProtKB-EC"/>
</dbReference>
<keyword evidence="8" id="KW-0238">DNA-binding</keyword>
<evidence type="ECO:0000259" key="17">
    <source>
        <dbReference type="PROSITE" id="PS51192"/>
    </source>
</evidence>
<comment type="catalytic activity">
    <reaction evidence="14">
        <text>ATP + H2O = ADP + phosphate + H(+)</text>
        <dbReference type="Rhea" id="RHEA:13065"/>
        <dbReference type="ChEBI" id="CHEBI:15377"/>
        <dbReference type="ChEBI" id="CHEBI:15378"/>
        <dbReference type="ChEBI" id="CHEBI:30616"/>
        <dbReference type="ChEBI" id="CHEBI:43474"/>
        <dbReference type="ChEBI" id="CHEBI:456216"/>
        <dbReference type="EC" id="5.6.2.4"/>
    </reaction>
</comment>
<dbReference type="SUPFAM" id="SSF50249">
    <property type="entry name" value="Nucleic acid-binding proteins"/>
    <property type="match status" value="1"/>
</dbReference>
<dbReference type="GO" id="GO:0006281">
    <property type="term" value="P:DNA repair"/>
    <property type="evidence" value="ECO:0007669"/>
    <property type="project" value="UniProtKB-KW"/>
</dbReference>
<dbReference type="Pfam" id="PF19833">
    <property type="entry name" value="RecG_dom3_C"/>
    <property type="match status" value="1"/>
</dbReference>
<comment type="catalytic activity">
    <reaction evidence="12">
        <text>Couples ATP hydrolysis with the unwinding of duplex DNA by translocating in the 3'-5' direction.</text>
        <dbReference type="EC" id="5.6.2.4"/>
    </reaction>
</comment>
<dbReference type="GO" id="GO:0003677">
    <property type="term" value="F:DNA binding"/>
    <property type="evidence" value="ECO:0007669"/>
    <property type="project" value="UniProtKB-KW"/>
</dbReference>
<evidence type="ECO:0000256" key="9">
    <source>
        <dbReference type="ARBA" id="ARBA00023172"/>
    </source>
</evidence>
<dbReference type="InterPro" id="IPR045562">
    <property type="entry name" value="RecG_dom3_C"/>
</dbReference>
<evidence type="ECO:0000256" key="12">
    <source>
        <dbReference type="ARBA" id="ARBA00034617"/>
    </source>
</evidence>